<evidence type="ECO:0000256" key="4">
    <source>
        <dbReference type="SAM" id="MobiDB-lite"/>
    </source>
</evidence>
<evidence type="ECO:0000313" key="7">
    <source>
        <dbReference type="Proteomes" id="UP000316471"/>
    </source>
</evidence>
<dbReference type="GO" id="GO:0005737">
    <property type="term" value="C:cytoplasm"/>
    <property type="evidence" value="ECO:0007669"/>
    <property type="project" value="UniProtKB-SubCell"/>
</dbReference>
<dbReference type="EMBL" id="VLKP01000002">
    <property type="protein sequence ID" value="TWI13399.1"/>
    <property type="molecule type" value="Genomic_DNA"/>
</dbReference>
<keyword evidence="2" id="KW-0963">Cytoplasm</keyword>
<dbReference type="Pfam" id="PF01476">
    <property type="entry name" value="LysM"/>
    <property type="match status" value="1"/>
</dbReference>
<feature type="compositionally biased region" description="Polar residues" evidence="4">
    <location>
        <begin position="27"/>
        <end position="52"/>
    </location>
</feature>
<gene>
    <name evidence="6" type="ORF">IP93_00561</name>
</gene>
<dbReference type="InterPro" id="IPR018392">
    <property type="entry name" value="LysM"/>
</dbReference>
<dbReference type="PROSITE" id="PS51782">
    <property type="entry name" value="LYSM"/>
    <property type="match status" value="1"/>
</dbReference>
<accession>A0A562M0F5</accession>
<sequence>MSTEKKADFSNVQGSVSSTEEIRKQADFSNVQSSVSSTEEITASTAGSEQSYTVEKGDTLSAIAKQFYGKSGAWRDIFEANRDQIDDPDRIFPGQVLKIPAINAGK</sequence>
<dbReference type="Proteomes" id="UP000316471">
    <property type="component" value="Unassembled WGS sequence"/>
</dbReference>
<feature type="domain" description="LysM" evidence="5">
    <location>
        <begin position="50"/>
        <end position="99"/>
    </location>
</feature>
<organism evidence="6 7">
    <name type="scientific">Aerolutibacter ruishenii</name>
    <dbReference type="NCBI Taxonomy" id="686800"/>
    <lineage>
        <taxon>Bacteria</taxon>
        <taxon>Pseudomonadati</taxon>
        <taxon>Pseudomonadota</taxon>
        <taxon>Gammaproteobacteria</taxon>
        <taxon>Lysobacterales</taxon>
        <taxon>Lysobacteraceae</taxon>
        <taxon>Aerolutibacter</taxon>
    </lineage>
</organism>
<proteinExistence type="predicted"/>
<feature type="region of interest" description="Disordered" evidence="4">
    <location>
        <begin position="1"/>
        <end position="52"/>
    </location>
</feature>
<dbReference type="RefSeq" id="WP_144811724.1">
    <property type="nucleotide sequence ID" value="NZ_VLKP01000002.1"/>
</dbReference>
<dbReference type="PANTHER" id="PTHR34700">
    <property type="entry name" value="POTASSIUM BINDING PROTEIN KBP"/>
    <property type="match status" value="1"/>
</dbReference>
<comment type="subcellular location">
    <subcellularLocation>
        <location evidence="1">Cytoplasm</location>
    </subcellularLocation>
</comment>
<dbReference type="Gene3D" id="3.10.350.10">
    <property type="entry name" value="LysM domain"/>
    <property type="match status" value="1"/>
</dbReference>
<dbReference type="InterPro" id="IPR036779">
    <property type="entry name" value="LysM_dom_sf"/>
</dbReference>
<reference evidence="6 7" key="1">
    <citation type="journal article" date="2015" name="Stand. Genomic Sci.">
        <title>Genomic Encyclopedia of Bacterial and Archaeal Type Strains, Phase III: the genomes of soil and plant-associated and newly described type strains.</title>
        <authorList>
            <person name="Whitman W.B."/>
            <person name="Woyke T."/>
            <person name="Klenk H.P."/>
            <person name="Zhou Y."/>
            <person name="Lilburn T.G."/>
            <person name="Beck B.J."/>
            <person name="De Vos P."/>
            <person name="Vandamme P."/>
            <person name="Eisen J.A."/>
            <person name="Garrity G."/>
            <person name="Hugenholtz P."/>
            <person name="Kyrpides N.C."/>
        </authorList>
    </citation>
    <scope>NUCLEOTIDE SEQUENCE [LARGE SCALE GENOMIC DNA]</scope>
    <source>
        <strain evidence="6 7">CGMCC 1.10136</strain>
    </source>
</reference>
<dbReference type="SUPFAM" id="SSF54106">
    <property type="entry name" value="LysM domain"/>
    <property type="match status" value="1"/>
</dbReference>
<evidence type="ECO:0000256" key="3">
    <source>
        <dbReference type="ARBA" id="ARBA00072219"/>
    </source>
</evidence>
<dbReference type="PANTHER" id="PTHR34700:SF8">
    <property type="entry name" value="POTASSIUM BINDING PROTEIN KBP"/>
    <property type="match status" value="1"/>
</dbReference>
<evidence type="ECO:0000313" key="6">
    <source>
        <dbReference type="EMBL" id="TWI13399.1"/>
    </source>
</evidence>
<evidence type="ECO:0000256" key="1">
    <source>
        <dbReference type="ARBA" id="ARBA00004496"/>
    </source>
</evidence>
<dbReference type="AlphaFoldDB" id="A0A562M0F5"/>
<dbReference type="OrthoDB" id="370541at2"/>
<evidence type="ECO:0000256" key="2">
    <source>
        <dbReference type="ARBA" id="ARBA00022490"/>
    </source>
</evidence>
<dbReference type="SMART" id="SM00257">
    <property type="entry name" value="LysM"/>
    <property type="match status" value="1"/>
</dbReference>
<dbReference type="InterPro" id="IPR052196">
    <property type="entry name" value="Bact_Kbp"/>
</dbReference>
<protein>
    <recommendedName>
        <fullName evidence="3">Potassium binding protein Kbp</fullName>
    </recommendedName>
</protein>
<feature type="compositionally biased region" description="Polar residues" evidence="4">
    <location>
        <begin position="10"/>
        <end position="19"/>
    </location>
</feature>
<evidence type="ECO:0000259" key="5">
    <source>
        <dbReference type="PROSITE" id="PS51782"/>
    </source>
</evidence>
<dbReference type="FunFam" id="3.10.350.10:FF:000001">
    <property type="entry name" value="Peptidoglycan-binding protein LysM"/>
    <property type="match status" value="1"/>
</dbReference>
<keyword evidence="7" id="KW-1185">Reference proteome</keyword>
<name>A0A562M0F5_9GAMM</name>
<comment type="caution">
    <text evidence="6">The sequence shown here is derived from an EMBL/GenBank/DDBJ whole genome shotgun (WGS) entry which is preliminary data.</text>
</comment>
<dbReference type="CDD" id="cd00118">
    <property type="entry name" value="LysM"/>
    <property type="match status" value="1"/>
</dbReference>